<dbReference type="EMBL" id="PQXM01000701">
    <property type="protein sequence ID" value="TGO70577.1"/>
    <property type="molecule type" value="Genomic_DNA"/>
</dbReference>
<protein>
    <recommendedName>
        <fullName evidence="3">Integral membrane protein</fullName>
    </recommendedName>
</protein>
<organism evidence="1 2">
    <name type="scientific">Botrytis elliptica</name>
    <dbReference type="NCBI Taxonomy" id="278938"/>
    <lineage>
        <taxon>Eukaryota</taxon>
        <taxon>Fungi</taxon>
        <taxon>Dikarya</taxon>
        <taxon>Ascomycota</taxon>
        <taxon>Pezizomycotina</taxon>
        <taxon>Leotiomycetes</taxon>
        <taxon>Helotiales</taxon>
        <taxon>Sclerotiniaceae</taxon>
        <taxon>Botrytis</taxon>
    </lineage>
</organism>
<sequence length="378" mass="43112">MTSSPLKVGLKTAFDGFPGAFQKIAINNNSGGKMEISFHRTVRIPDDGKNYQFPPNLGKFPIYSIDDYAEKLPLDIVRKGGVFVPIWQREALWIKFHAYETSRFAVKVFVGGINAMSEESRHCEMKPGEPIAESDEKQDYLVVPGQEWFGDFVRINETDMQLVAVPTGSGYLVEAQINDTLGDISVEEGVTVYLVLKLCGGFGFSNLSSWEKEQLQNEMMREFEKMKKEFYDRDHELTLAPGGSIHQAIRKDCFQRDRYDERNAVMFNIQLLSPKTFHLVTGTPPPQTPISVGTYARYGYPFFEIYNERRAFAGTFEGIPKPVGDIDKEKNVNLEVHQRENGLHFRSVKLNTEDKMSQFYTEMALPNKNGQNQYRYGS</sequence>
<reference evidence="1 2" key="1">
    <citation type="submission" date="2017-12" db="EMBL/GenBank/DDBJ databases">
        <title>Comparative genomics of Botrytis spp.</title>
        <authorList>
            <person name="Valero-Jimenez C.A."/>
            <person name="Tapia P."/>
            <person name="Veloso J."/>
            <person name="Silva-Moreno E."/>
            <person name="Staats M."/>
            <person name="Valdes J.H."/>
            <person name="Van Kan J.A.L."/>
        </authorList>
    </citation>
    <scope>NUCLEOTIDE SEQUENCE [LARGE SCALE GENOMIC DNA]</scope>
    <source>
        <strain evidence="1 2">Be9601</strain>
    </source>
</reference>
<comment type="caution">
    <text evidence="1">The sequence shown here is derived from an EMBL/GenBank/DDBJ whole genome shotgun (WGS) entry which is preliminary data.</text>
</comment>
<name>A0A4Z1JNV4_9HELO</name>
<dbReference type="STRING" id="278938.A0A4Z1JNV4"/>
<gene>
    <name evidence="1" type="ORF">BELL_0703g00060</name>
</gene>
<evidence type="ECO:0000313" key="1">
    <source>
        <dbReference type="EMBL" id="TGO70577.1"/>
    </source>
</evidence>
<dbReference type="AlphaFoldDB" id="A0A4Z1JNV4"/>
<evidence type="ECO:0000313" key="2">
    <source>
        <dbReference type="Proteomes" id="UP000297229"/>
    </source>
</evidence>
<evidence type="ECO:0008006" key="3">
    <source>
        <dbReference type="Google" id="ProtNLM"/>
    </source>
</evidence>
<proteinExistence type="predicted"/>
<accession>A0A4Z1JNV4</accession>
<keyword evidence="2" id="KW-1185">Reference proteome</keyword>
<dbReference type="Proteomes" id="UP000297229">
    <property type="component" value="Unassembled WGS sequence"/>
</dbReference>